<dbReference type="NCBIfam" id="NF008368">
    <property type="entry name" value="PRK11166.1"/>
    <property type="match status" value="1"/>
</dbReference>
<organism evidence="11 12">
    <name type="scientific">Chitiniphilus shinanonensis</name>
    <dbReference type="NCBI Taxonomy" id="553088"/>
    <lineage>
        <taxon>Bacteria</taxon>
        <taxon>Pseudomonadati</taxon>
        <taxon>Pseudomonadota</taxon>
        <taxon>Betaproteobacteria</taxon>
        <taxon>Neisseriales</taxon>
        <taxon>Chitinibacteraceae</taxon>
        <taxon>Chitiniphilus</taxon>
    </lineage>
</organism>
<evidence type="ECO:0000256" key="3">
    <source>
        <dbReference type="ARBA" id="ARBA00018484"/>
    </source>
</evidence>
<dbReference type="SUPFAM" id="SSF75708">
    <property type="entry name" value="Chemotaxis phosphatase CheZ"/>
    <property type="match status" value="1"/>
</dbReference>
<keyword evidence="7 10" id="KW-0378">Hydrolase</keyword>
<evidence type="ECO:0000256" key="10">
    <source>
        <dbReference type="PIRNR" id="PIRNR002884"/>
    </source>
</evidence>
<comment type="subunit">
    <text evidence="10">Homodimer.</text>
</comment>
<dbReference type="InterPro" id="IPR050992">
    <property type="entry name" value="CheZ_family_phosphatases"/>
</dbReference>
<dbReference type="EMBL" id="BSOZ01000029">
    <property type="protein sequence ID" value="GLS04932.1"/>
    <property type="molecule type" value="Genomic_DNA"/>
</dbReference>
<gene>
    <name evidence="11" type="ORF">GCM10007860_20800</name>
</gene>
<evidence type="ECO:0000256" key="2">
    <source>
        <dbReference type="ARBA" id="ARBA00005908"/>
    </source>
</evidence>
<sequence>MSDQALNSGDSAELEALFDSIVQAQQQDETPVAATPAATPVAHDTPAAIAKSMEELSEPARSMFSHIGQLTRKLHDTLRELGLDKSLERAASQIPDARDRLSYVATMTEQAADRTLNALDAARPLQDGIANNARSLASDWDKLFASQLSVDEFKALVEKTRTHLNTTAVHSDQINAQMLEIMMAQDFQDLTGQVIKKVLTMSKEMEAQLLEFLLAFSPQGLKHDDSLLNGPVVNTEGRTDIVTNQQQVDDLLESLGF</sequence>
<keyword evidence="8 10" id="KW-0904">Protein phosphatase</keyword>
<name>A0ABQ6BU02_9NEIS</name>
<dbReference type="RefSeq" id="WP_018748670.1">
    <property type="nucleotide sequence ID" value="NZ_BSOZ01000029.1"/>
</dbReference>
<keyword evidence="4 10" id="KW-0963">Cytoplasm</keyword>
<comment type="function">
    <text evidence="10">Plays an important role in bacterial chemotaxis signal transduction pathway by accelerating the dephosphorylation of phosphorylated CheY (CheY-P).</text>
</comment>
<keyword evidence="5 10" id="KW-0145">Chemotaxis</keyword>
<comment type="subcellular location">
    <subcellularLocation>
        <location evidence="1 10">Cytoplasm</location>
    </subcellularLocation>
</comment>
<keyword evidence="12" id="KW-1185">Reference proteome</keyword>
<evidence type="ECO:0000256" key="9">
    <source>
        <dbReference type="ARBA" id="ARBA00029599"/>
    </source>
</evidence>
<dbReference type="EC" id="3.1.3.-" evidence="10"/>
<protein>
    <recommendedName>
        <fullName evidence="3 10">Protein phosphatase CheZ</fullName>
        <ecNumber evidence="10">3.1.3.-</ecNumber>
    </recommendedName>
    <alternativeName>
        <fullName evidence="9 10">Chemotaxis protein CheZ</fullName>
    </alternativeName>
</protein>
<dbReference type="PANTHER" id="PTHR43693">
    <property type="entry name" value="PROTEIN PHOSPHATASE CHEZ"/>
    <property type="match status" value="1"/>
</dbReference>
<evidence type="ECO:0000256" key="4">
    <source>
        <dbReference type="ARBA" id="ARBA00022490"/>
    </source>
</evidence>
<evidence type="ECO:0000256" key="5">
    <source>
        <dbReference type="ARBA" id="ARBA00022500"/>
    </source>
</evidence>
<evidence type="ECO:0000256" key="7">
    <source>
        <dbReference type="ARBA" id="ARBA00022801"/>
    </source>
</evidence>
<dbReference type="InterPro" id="IPR007439">
    <property type="entry name" value="Chemotax_Pase_CheZ"/>
</dbReference>
<evidence type="ECO:0000256" key="6">
    <source>
        <dbReference type="ARBA" id="ARBA00022779"/>
    </source>
</evidence>
<dbReference type="PIRSF" id="PIRSF002884">
    <property type="entry name" value="CheZ"/>
    <property type="match status" value="1"/>
</dbReference>
<dbReference type="Gene3D" id="1.10.287.500">
    <property type="entry name" value="Helix hairpin bin"/>
    <property type="match status" value="1"/>
</dbReference>
<dbReference type="Pfam" id="PF04344">
    <property type="entry name" value="CheZ"/>
    <property type="match status" value="1"/>
</dbReference>
<keyword evidence="6 10" id="KW-0283">Flagellar rotation</keyword>
<comment type="similarity">
    <text evidence="2 10">Belongs to the CheZ family.</text>
</comment>
<evidence type="ECO:0000313" key="11">
    <source>
        <dbReference type="EMBL" id="GLS04932.1"/>
    </source>
</evidence>
<comment type="caution">
    <text evidence="11">The sequence shown here is derived from an EMBL/GenBank/DDBJ whole genome shotgun (WGS) entry which is preliminary data.</text>
</comment>
<proteinExistence type="inferred from homology"/>
<reference evidence="12" key="1">
    <citation type="journal article" date="2019" name="Int. J. Syst. Evol. Microbiol.">
        <title>The Global Catalogue of Microorganisms (GCM) 10K type strain sequencing project: providing services to taxonomists for standard genome sequencing and annotation.</title>
        <authorList>
            <consortium name="The Broad Institute Genomics Platform"/>
            <consortium name="The Broad Institute Genome Sequencing Center for Infectious Disease"/>
            <person name="Wu L."/>
            <person name="Ma J."/>
        </authorList>
    </citation>
    <scope>NUCLEOTIDE SEQUENCE [LARGE SCALE GENOMIC DNA]</scope>
    <source>
        <strain evidence="12">NBRC 104970</strain>
    </source>
</reference>
<accession>A0ABQ6BU02</accession>
<evidence type="ECO:0000313" key="12">
    <source>
        <dbReference type="Proteomes" id="UP001156836"/>
    </source>
</evidence>
<evidence type="ECO:0000256" key="8">
    <source>
        <dbReference type="ARBA" id="ARBA00022912"/>
    </source>
</evidence>
<dbReference type="Proteomes" id="UP001156836">
    <property type="component" value="Unassembled WGS sequence"/>
</dbReference>
<dbReference type="PANTHER" id="PTHR43693:SF1">
    <property type="entry name" value="PROTEIN PHOSPHATASE CHEZ"/>
    <property type="match status" value="1"/>
</dbReference>
<evidence type="ECO:0000256" key="1">
    <source>
        <dbReference type="ARBA" id="ARBA00004496"/>
    </source>
</evidence>